<evidence type="ECO:0000256" key="1">
    <source>
        <dbReference type="SAM" id="MobiDB-lite"/>
    </source>
</evidence>
<keyword evidence="3" id="KW-1185">Reference proteome</keyword>
<dbReference type="PANTHER" id="PTHR37721:SF1">
    <property type="entry name" value="OS05G0464200 PROTEIN"/>
    <property type="match status" value="1"/>
</dbReference>
<feature type="region of interest" description="Disordered" evidence="1">
    <location>
        <begin position="1"/>
        <end position="22"/>
    </location>
</feature>
<dbReference type="Proteomes" id="UP001324115">
    <property type="component" value="Unassembled WGS sequence"/>
</dbReference>
<dbReference type="EMBL" id="JAXUIC010000001">
    <property type="protein sequence ID" value="KAK4606266.1"/>
    <property type="molecule type" value="Genomic_DNA"/>
</dbReference>
<evidence type="ECO:0000313" key="2">
    <source>
        <dbReference type="EMBL" id="KAK4606266.1"/>
    </source>
</evidence>
<comment type="caution">
    <text evidence="2">The sequence shown here is derived from an EMBL/GenBank/DDBJ whole genome shotgun (WGS) entry which is preliminary data.</text>
</comment>
<sequence>MESDSSNTQKKKTTTFPPQRGQVKAQIFESFANTVTSMFSKLGEVVAKIRGEGGSEGNSASSTPPRSSFNSDGNSDIS</sequence>
<feature type="region of interest" description="Disordered" evidence="1">
    <location>
        <begin position="51"/>
        <end position="78"/>
    </location>
</feature>
<proteinExistence type="predicted"/>
<dbReference type="AlphaFoldDB" id="A0AAN7JC95"/>
<gene>
    <name evidence="2" type="ORF">RGQ29_000499</name>
</gene>
<organism evidence="2 3">
    <name type="scientific">Quercus rubra</name>
    <name type="common">Northern red oak</name>
    <name type="synonym">Quercus borealis</name>
    <dbReference type="NCBI Taxonomy" id="3512"/>
    <lineage>
        <taxon>Eukaryota</taxon>
        <taxon>Viridiplantae</taxon>
        <taxon>Streptophyta</taxon>
        <taxon>Embryophyta</taxon>
        <taxon>Tracheophyta</taxon>
        <taxon>Spermatophyta</taxon>
        <taxon>Magnoliopsida</taxon>
        <taxon>eudicotyledons</taxon>
        <taxon>Gunneridae</taxon>
        <taxon>Pentapetalae</taxon>
        <taxon>rosids</taxon>
        <taxon>fabids</taxon>
        <taxon>Fagales</taxon>
        <taxon>Fagaceae</taxon>
        <taxon>Quercus</taxon>
    </lineage>
</organism>
<feature type="compositionally biased region" description="Polar residues" evidence="1">
    <location>
        <begin position="63"/>
        <end position="78"/>
    </location>
</feature>
<name>A0AAN7JC95_QUERU</name>
<reference evidence="2 3" key="1">
    <citation type="journal article" date="2023" name="G3 (Bethesda)">
        <title>A haplotype-resolved chromosome-scale genome for Quercus rubra L. provides insights into the genetics of adaptive traits for red oak species.</title>
        <authorList>
            <person name="Kapoor B."/>
            <person name="Jenkins J."/>
            <person name="Schmutz J."/>
            <person name="Zhebentyayeva T."/>
            <person name="Kuelheim C."/>
            <person name="Coggeshall M."/>
            <person name="Heim C."/>
            <person name="Lasky J.R."/>
            <person name="Leites L."/>
            <person name="Islam-Faridi N."/>
            <person name="Romero-Severson J."/>
            <person name="DeLeo V.L."/>
            <person name="Lucas S.M."/>
            <person name="Lazic D."/>
            <person name="Gailing O."/>
            <person name="Carlson J."/>
            <person name="Staton M."/>
        </authorList>
    </citation>
    <scope>NUCLEOTIDE SEQUENCE [LARGE SCALE GENOMIC DNA]</scope>
    <source>
        <strain evidence="2">Pseudo-F2</strain>
    </source>
</reference>
<accession>A0AAN7JC95</accession>
<dbReference type="PANTHER" id="PTHR37721">
    <property type="entry name" value="OS05G0464200 PROTEIN"/>
    <property type="match status" value="1"/>
</dbReference>
<protein>
    <submittedName>
        <fullName evidence="2">Uncharacterized protein</fullName>
    </submittedName>
</protein>
<evidence type="ECO:0000313" key="3">
    <source>
        <dbReference type="Proteomes" id="UP001324115"/>
    </source>
</evidence>